<evidence type="ECO:0000256" key="2">
    <source>
        <dbReference type="SAM" id="MobiDB-lite"/>
    </source>
</evidence>
<feature type="region of interest" description="Disordered" evidence="2">
    <location>
        <begin position="105"/>
        <end position="141"/>
    </location>
</feature>
<reference evidence="5 6" key="1">
    <citation type="journal article" date="2011" name="Stand. Genomic Sci.">
        <title>Non-contiguous finished genome sequence of Bacteroides coprosuis type strain (PC139).</title>
        <authorList>
            <person name="Land M."/>
            <person name="Held B."/>
            <person name="Gronow S."/>
            <person name="Abt B."/>
            <person name="Lucas S."/>
            <person name="Del Rio T.G."/>
            <person name="Nolan M."/>
            <person name="Tice H."/>
            <person name="Cheng J.F."/>
            <person name="Pitluck S."/>
            <person name="Liolios K."/>
            <person name="Pagani I."/>
            <person name="Ivanova N."/>
            <person name="Mavromatis K."/>
            <person name="Mikhailova N."/>
            <person name="Pati A."/>
            <person name="Tapia R."/>
            <person name="Han C."/>
            <person name="Goodwin L."/>
            <person name="Chen A."/>
            <person name="Palaniappan K."/>
            <person name="Hauser L."/>
            <person name="Brambilla E.M."/>
            <person name="Rohde M."/>
            <person name="Goker M."/>
            <person name="Detter J.C."/>
            <person name="Woyke T."/>
            <person name="Bristow J."/>
            <person name="Eisen J.A."/>
            <person name="Markowitz V."/>
            <person name="Hugenholtz P."/>
            <person name="Kyrpides N.C."/>
            <person name="Klenk H.P."/>
            <person name="Lapidus A."/>
        </authorList>
    </citation>
    <scope>NUCLEOTIDE SEQUENCE</scope>
    <source>
        <strain evidence="5 6">DSM 18011</strain>
    </source>
</reference>
<dbReference type="STRING" id="679937.Bcop_2116"/>
<evidence type="ECO:0000259" key="4">
    <source>
        <dbReference type="Pfam" id="PF12508"/>
    </source>
</evidence>
<feature type="transmembrane region" description="Helical" evidence="3">
    <location>
        <begin position="32"/>
        <end position="50"/>
    </location>
</feature>
<keyword evidence="3" id="KW-0812">Transmembrane</keyword>
<feature type="coiled-coil region" evidence="1">
    <location>
        <begin position="169"/>
        <end position="196"/>
    </location>
</feature>
<dbReference type="Proteomes" id="UP000018439">
    <property type="component" value="Chromosome"/>
</dbReference>
<feature type="domain" description="Conjugative transposon TraM C-terminal" evidence="4">
    <location>
        <begin position="289"/>
        <end position="437"/>
    </location>
</feature>
<keyword evidence="3" id="KW-0472">Membrane</keyword>
<dbReference type="InterPro" id="IPR022187">
    <property type="entry name" value="Conjug_transposon_TraM"/>
</dbReference>
<keyword evidence="6" id="KW-1185">Reference proteome</keyword>
<dbReference type="OrthoDB" id="1311366at2"/>
<dbReference type="InterPro" id="IPR055407">
    <property type="entry name" value="TraM_C"/>
</dbReference>
<dbReference type="eggNOG" id="ENOG502Z7X2">
    <property type="taxonomic scope" value="Bacteria"/>
</dbReference>
<organism evidence="5 6">
    <name type="scientific">Bacteroides coprosuis DSM 18011</name>
    <dbReference type="NCBI Taxonomy" id="679937"/>
    <lineage>
        <taxon>Bacteria</taxon>
        <taxon>Pseudomonadati</taxon>
        <taxon>Bacteroidota</taxon>
        <taxon>Bacteroidia</taxon>
        <taxon>Bacteroidales</taxon>
        <taxon>Bacteroidaceae</taxon>
        <taxon>Bacteroides</taxon>
    </lineage>
</organism>
<feature type="compositionally biased region" description="Polar residues" evidence="2">
    <location>
        <begin position="128"/>
        <end position="141"/>
    </location>
</feature>
<dbReference type="AlphaFoldDB" id="F3ZTB9"/>
<gene>
    <name evidence="5" type="ORF">Bcop_2116</name>
</gene>
<keyword evidence="1" id="KW-0175">Coiled coil</keyword>
<protein>
    <submittedName>
        <fullName evidence="5">Bacteroides conjugative transposon TraM protein</fullName>
    </submittedName>
</protein>
<accession>F3ZTB9</accession>
<evidence type="ECO:0000256" key="3">
    <source>
        <dbReference type="SAM" id="Phobius"/>
    </source>
</evidence>
<evidence type="ECO:0000313" key="5">
    <source>
        <dbReference type="EMBL" id="EGJ72287.1"/>
    </source>
</evidence>
<feature type="compositionally biased region" description="Acidic residues" evidence="2">
    <location>
        <begin position="107"/>
        <end position="121"/>
    </location>
</feature>
<evidence type="ECO:0000256" key="1">
    <source>
        <dbReference type="SAM" id="Coils"/>
    </source>
</evidence>
<dbReference type="NCBIfam" id="TIGR03779">
    <property type="entry name" value="Bac_Flav_CT_M"/>
    <property type="match status" value="1"/>
</dbReference>
<evidence type="ECO:0000313" key="6">
    <source>
        <dbReference type="Proteomes" id="UP000018439"/>
    </source>
</evidence>
<sequence>MEQNEDIIKTEKKEQKAKKELTPQELQKRKKLIIFPIMILAFIGSLWLIFAPSSKKEEGSDNISTFNSELPLPGKDEILSDKKKAYEQEDLRIKQQERMRTLQDFGFDSELENSSSQEDENSNSYYNQDNQPNRPVASNSPIYTSANRYQQINRQLENFYEEPAEDLEKEELFERVTELEMRLRESENLQSSTEEQLTLLEKSYELAAKYINNNQGQTATVENIPIQDLSTGKQGKAKAVPVKAVGESVVSGLQQSISDEAFIEAYSKPRNSTFHTAITASQSSVKNTILACIHEDQSVMDGQNVKLRLLEPLQAGTIIIPKNTLLTGMARIQRERLDIDIVSIEYNGSIISVELNVYDSDGQKGLATPSTLEMQSLTEGAANMGAGLGSSFTINQNAGSAILSDLTRGVLQGGSQYLSKKLRTAKVSLRANYQVMLLSK</sequence>
<dbReference type="Pfam" id="PF12508">
    <property type="entry name" value="Transposon_TraM"/>
    <property type="match status" value="1"/>
</dbReference>
<name>F3ZTB9_9BACE</name>
<dbReference type="EMBL" id="CM001167">
    <property type="protein sequence ID" value="EGJ72287.1"/>
    <property type="molecule type" value="Genomic_DNA"/>
</dbReference>
<proteinExistence type="predicted"/>
<keyword evidence="3" id="KW-1133">Transmembrane helix</keyword>
<dbReference type="HOGENOM" id="CLU_037847_1_0_10"/>